<dbReference type="AlphaFoldDB" id="A0A2M7TST5"/>
<proteinExistence type="predicted"/>
<accession>A0A2M7TST5</accession>
<dbReference type="EMBL" id="PFNX01000054">
    <property type="protein sequence ID" value="PIZ58878.1"/>
    <property type="molecule type" value="Genomic_DNA"/>
</dbReference>
<dbReference type="Proteomes" id="UP000229336">
    <property type="component" value="Unassembled WGS sequence"/>
</dbReference>
<sequence length="245" mass="29464">MVKKSPQEVLKNLTELINKKKPKGLTVAMVKKMVENEDGDPKMSVNNYVMKTMKNFQSEKSIDELNKIVGIFMDFWNYWPHKSLGNKSPSDLVTKKMKKQEKCKSKIEDTKVRVGNAEMFWSNYELMLKRMEENQKPFKKWLKEKFKPNYFTYLENKYSKRIYETRRDVCNLFFDRCLYLGFTDLEKIRPEYAIIEFPCWWQTHVMWGSLSETRISGYIEDMFVYIYDKYGREVGGLFEIRKEIV</sequence>
<organism evidence="1 2">
    <name type="scientific">Candidatus Shapirobacteria bacterium CG_4_10_14_0_2_um_filter_40_12</name>
    <dbReference type="NCBI Taxonomy" id="1974871"/>
    <lineage>
        <taxon>Bacteria</taxon>
        <taxon>Candidatus Shapironibacteriota</taxon>
    </lineage>
</organism>
<protein>
    <submittedName>
        <fullName evidence="1">Uncharacterized protein</fullName>
    </submittedName>
</protein>
<comment type="caution">
    <text evidence="1">The sequence shown here is derived from an EMBL/GenBank/DDBJ whole genome shotgun (WGS) entry which is preliminary data.</text>
</comment>
<name>A0A2M7TST5_9BACT</name>
<gene>
    <name evidence="1" type="ORF">COY20_02785</name>
</gene>
<reference evidence="2" key="1">
    <citation type="submission" date="2017-09" db="EMBL/GenBank/DDBJ databases">
        <title>Depth-based differentiation of microbial function through sediment-hosted aquifers and enrichment of novel symbionts in the deep terrestrial subsurface.</title>
        <authorList>
            <person name="Probst A.J."/>
            <person name="Ladd B."/>
            <person name="Jarett J.K."/>
            <person name="Geller-Mcgrath D.E."/>
            <person name="Sieber C.M.K."/>
            <person name="Emerson J.B."/>
            <person name="Anantharaman K."/>
            <person name="Thomas B.C."/>
            <person name="Malmstrom R."/>
            <person name="Stieglmeier M."/>
            <person name="Klingl A."/>
            <person name="Woyke T."/>
            <person name="Ryan C.M."/>
            <person name="Banfield J.F."/>
        </authorList>
    </citation>
    <scope>NUCLEOTIDE SEQUENCE [LARGE SCALE GENOMIC DNA]</scope>
</reference>
<evidence type="ECO:0000313" key="1">
    <source>
        <dbReference type="EMBL" id="PIZ58878.1"/>
    </source>
</evidence>
<evidence type="ECO:0000313" key="2">
    <source>
        <dbReference type="Proteomes" id="UP000229336"/>
    </source>
</evidence>